<reference evidence="3" key="2">
    <citation type="submission" date="2019-06" db="EMBL/GenBank/DDBJ databases">
        <title>Genomics analysis of Aphanomyces spp. identifies a new class of oomycete effector associated with host adaptation.</title>
        <authorList>
            <person name="Gaulin E."/>
        </authorList>
    </citation>
    <scope>NUCLEOTIDE SEQUENCE</scope>
    <source>
        <strain evidence="3">CBS 578.67</strain>
    </source>
</reference>
<dbReference type="InterPro" id="IPR015943">
    <property type="entry name" value="WD40/YVTN_repeat-like_dom_sf"/>
</dbReference>
<dbReference type="GO" id="GO:0017057">
    <property type="term" value="F:6-phosphogluconolactonase activity"/>
    <property type="evidence" value="ECO:0007669"/>
    <property type="project" value="TreeGrafter"/>
</dbReference>
<dbReference type="Proteomes" id="UP000332933">
    <property type="component" value="Unassembled WGS sequence"/>
</dbReference>
<dbReference type="EMBL" id="VJMH01007390">
    <property type="protein sequence ID" value="KAF0683552.1"/>
    <property type="molecule type" value="Genomic_DNA"/>
</dbReference>
<dbReference type="Pfam" id="PF10282">
    <property type="entry name" value="Lactonase"/>
    <property type="match status" value="1"/>
</dbReference>
<dbReference type="InterPro" id="IPR050282">
    <property type="entry name" value="Cycloisomerase_2"/>
</dbReference>
<evidence type="ECO:0000256" key="1">
    <source>
        <dbReference type="ARBA" id="ARBA00005564"/>
    </source>
</evidence>
<evidence type="ECO:0000313" key="4">
    <source>
        <dbReference type="EMBL" id="VFU01049.1"/>
    </source>
</evidence>
<dbReference type="Gene3D" id="2.130.10.10">
    <property type="entry name" value="YVTN repeat-like/Quinoprotein amine dehydrogenase"/>
    <property type="match status" value="1"/>
</dbReference>
<dbReference type="OrthoDB" id="9972196at2759"/>
<dbReference type="EMBL" id="CAADRA010007416">
    <property type="protein sequence ID" value="VFU01049.1"/>
    <property type="molecule type" value="Genomic_DNA"/>
</dbReference>
<protein>
    <submittedName>
        <fullName evidence="4">Aste57867_24409 protein</fullName>
    </submittedName>
</protein>
<evidence type="ECO:0000313" key="3">
    <source>
        <dbReference type="EMBL" id="KAF0683552.1"/>
    </source>
</evidence>
<dbReference type="AlphaFoldDB" id="A0A485LQ97"/>
<accession>A0A485LQ97</accession>
<dbReference type="InterPro" id="IPR019405">
    <property type="entry name" value="Lactonase_7-beta_prop"/>
</dbReference>
<evidence type="ECO:0000313" key="5">
    <source>
        <dbReference type="Proteomes" id="UP000332933"/>
    </source>
</evidence>
<proteinExistence type="inferred from homology"/>
<dbReference type="PANTHER" id="PTHR30344">
    <property type="entry name" value="6-PHOSPHOGLUCONOLACTONASE-RELATED"/>
    <property type="match status" value="1"/>
</dbReference>
<feature type="chain" id="PRO_5036116604" evidence="2">
    <location>
        <begin position="22"/>
        <end position="369"/>
    </location>
</feature>
<sequence length="369" mass="39449">MWSTLLLPALALFLAATPAVAAKTFVLVSGGTNPAAANPVGLSVFRLDNGHLTPHETYTNATTGNQPTYMALSYDKRFLYLTNEVDQGQVASFRVQSDGSLQPLGIAPTHSNGPVHLVVTQDNRFIILASYNVGSVTVMEIRPDGRVGAVVDQIAFAGGSGVVPGRQDSSHVHCVALSPCNCFVFVTDLGNDKIMQFQFSAKTGHLTPNTPAYVSTGPGTLPRHMAFHPSGDRLYLTTEFSNELVLFDFDHTRGTLSVRNRTKTTTARNVLTAAIHMTATGHVLVSNRGGRDNSVAVFHEDLRHVGSYPTSAGDGYPRDFTIFEAQVFAANQLTNDVVAFDVVGTDPTLRKAAVDVSAFAPQCVLGLSV</sequence>
<keyword evidence="5" id="KW-1185">Reference proteome</keyword>
<dbReference type="PANTHER" id="PTHR30344:SF1">
    <property type="entry name" value="6-PHOSPHOGLUCONOLACTONASE"/>
    <property type="match status" value="1"/>
</dbReference>
<name>A0A485LQ97_9STRA</name>
<comment type="similarity">
    <text evidence="1">Belongs to the cycloisomerase 2 family.</text>
</comment>
<feature type="signal peptide" evidence="2">
    <location>
        <begin position="1"/>
        <end position="21"/>
    </location>
</feature>
<organism evidence="4 5">
    <name type="scientific">Aphanomyces stellatus</name>
    <dbReference type="NCBI Taxonomy" id="120398"/>
    <lineage>
        <taxon>Eukaryota</taxon>
        <taxon>Sar</taxon>
        <taxon>Stramenopiles</taxon>
        <taxon>Oomycota</taxon>
        <taxon>Saprolegniomycetes</taxon>
        <taxon>Saprolegniales</taxon>
        <taxon>Verrucalvaceae</taxon>
        <taxon>Aphanomyces</taxon>
    </lineage>
</organism>
<evidence type="ECO:0000256" key="2">
    <source>
        <dbReference type="SAM" id="SignalP"/>
    </source>
</evidence>
<keyword evidence="2" id="KW-0732">Signal</keyword>
<dbReference type="GO" id="GO:0005829">
    <property type="term" value="C:cytosol"/>
    <property type="evidence" value="ECO:0007669"/>
    <property type="project" value="TreeGrafter"/>
</dbReference>
<reference evidence="4 5" key="1">
    <citation type="submission" date="2019-03" db="EMBL/GenBank/DDBJ databases">
        <authorList>
            <person name="Gaulin E."/>
            <person name="Dumas B."/>
        </authorList>
    </citation>
    <scope>NUCLEOTIDE SEQUENCE [LARGE SCALE GENOMIC DNA]</scope>
    <source>
        <strain evidence="4">CBS 568.67</strain>
    </source>
</reference>
<dbReference type="SUPFAM" id="SSF75011">
    <property type="entry name" value="3-carboxy-cis,cis-mucoante lactonizing enzyme"/>
    <property type="match status" value="1"/>
</dbReference>
<gene>
    <name evidence="4" type="primary">Aste57867_24409</name>
    <name evidence="3" type="ORF">As57867_024333</name>
    <name evidence="4" type="ORF">ASTE57867_24409</name>
</gene>